<comment type="caution">
    <text evidence="1">The sequence shown here is derived from an EMBL/GenBank/DDBJ whole genome shotgun (WGS) entry which is preliminary data.</text>
</comment>
<protein>
    <submittedName>
        <fullName evidence="1">Uncharacterized protein</fullName>
    </submittedName>
</protein>
<sequence>LLKLKKNKMEDNSEENCVIDENFVPDEIIESTRKISLDLLPEKSRNLYLRAYENFEKWKAENNIGKNVFTEETITLKI</sequence>
<dbReference type="EMBL" id="WJQU01000001">
    <property type="protein sequence ID" value="KAJ6649575.1"/>
    <property type="molecule type" value="Genomic_DNA"/>
</dbReference>
<dbReference type="AlphaFoldDB" id="A0A9Q0NG50"/>
<proteinExistence type="predicted"/>
<reference evidence="1" key="1">
    <citation type="submission" date="2022-07" db="EMBL/GenBank/DDBJ databases">
        <authorList>
            <person name="Trinca V."/>
            <person name="Uliana J.V.C."/>
            <person name="Torres T.T."/>
            <person name="Ward R.J."/>
            <person name="Monesi N."/>
        </authorList>
    </citation>
    <scope>NUCLEOTIDE SEQUENCE</scope>
    <source>
        <strain evidence="1">HSMRA1968</strain>
        <tissue evidence="1">Whole embryos</tissue>
    </source>
</reference>
<evidence type="ECO:0000313" key="2">
    <source>
        <dbReference type="Proteomes" id="UP001151699"/>
    </source>
</evidence>
<evidence type="ECO:0000313" key="1">
    <source>
        <dbReference type="EMBL" id="KAJ6649575.1"/>
    </source>
</evidence>
<dbReference type="Proteomes" id="UP001151699">
    <property type="component" value="Chromosome A"/>
</dbReference>
<gene>
    <name evidence="1" type="ORF">Bhyg_04813</name>
</gene>
<keyword evidence="2" id="KW-1185">Reference proteome</keyword>
<organism evidence="1 2">
    <name type="scientific">Pseudolycoriella hygida</name>
    <dbReference type="NCBI Taxonomy" id="35572"/>
    <lineage>
        <taxon>Eukaryota</taxon>
        <taxon>Metazoa</taxon>
        <taxon>Ecdysozoa</taxon>
        <taxon>Arthropoda</taxon>
        <taxon>Hexapoda</taxon>
        <taxon>Insecta</taxon>
        <taxon>Pterygota</taxon>
        <taxon>Neoptera</taxon>
        <taxon>Endopterygota</taxon>
        <taxon>Diptera</taxon>
        <taxon>Nematocera</taxon>
        <taxon>Sciaroidea</taxon>
        <taxon>Sciaridae</taxon>
        <taxon>Pseudolycoriella</taxon>
    </lineage>
</organism>
<name>A0A9Q0NG50_9DIPT</name>
<feature type="non-terminal residue" evidence="1">
    <location>
        <position position="78"/>
    </location>
</feature>
<dbReference type="OrthoDB" id="6730958at2759"/>
<accession>A0A9Q0NG50</accession>